<proteinExistence type="predicted"/>
<organism evidence="1 2">
    <name type="scientific">Nocardiopsis alba (strain ATCC BAA-2165 / BE74)</name>
    <dbReference type="NCBI Taxonomy" id="1205910"/>
    <lineage>
        <taxon>Bacteria</taxon>
        <taxon>Bacillati</taxon>
        <taxon>Actinomycetota</taxon>
        <taxon>Actinomycetes</taxon>
        <taxon>Streptosporangiales</taxon>
        <taxon>Nocardiopsidaceae</taxon>
        <taxon>Nocardiopsis</taxon>
    </lineage>
</organism>
<protein>
    <submittedName>
        <fullName evidence="1">Uncharacterized protein</fullName>
    </submittedName>
</protein>
<evidence type="ECO:0000313" key="2">
    <source>
        <dbReference type="Proteomes" id="UP000003779"/>
    </source>
</evidence>
<dbReference type="AlphaFoldDB" id="J7KXB5"/>
<dbReference type="EMBL" id="CP003788">
    <property type="protein sequence ID" value="AFR06023.1"/>
    <property type="molecule type" value="Genomic_DNA"/>
</dbReference>
<dbReference type="HOGENOM" id="CLU_3273448_0_0_11"/>
<evidence type="ECO:0000313" key="1">
    <source>
        <dbReference type="EMBL" id="AFR06023.1"/>
    </source>
</evidence>
<dbReference type="PATRIC" id="fig|1205910.3.peg.2683"/>
<dbReference type="KEGG" id="nal:B005_2837"/>
<sequence length="41" mass="4636">MRHGFALGTVQTFEKLLLGGHVYQVTTDRRRRRPRPVSGAA</sequence>
<dbReference type="Proteomes" id="UP000003779">
    <property type="component" value="Chromosome"/>
</dbReference>
<name>J7KXB5_NOCAA</name>
<gene>
    <name evidence="1" type="ordered locus">B005_2837</name>
</gene>
<dbReference type="STRING" id="1205910.B005_2837"/>
<reference evidence="1 2" key="1">
    <citation type="journal article" date="2012" name="J. Bacteriol.">
        <title>Whole-Genome Sequence of Nocardiopsis alba Strain ATCC BAA-2165, Associated with Honeybees.</title>
        <authorList>
            <person name="Qiao J."/>
            <person name="Chen L."/>
            <person name="Li Y."/>
            <person name="Wang J."/>
            <person name="Zhang W."/>
            <person name="Chen S."/>
        </authorList>
    </citation>
    <scope>NUCLEOTIDE SEQUENCE [LARGE SCALE GENOMIC DNA]</scope>
    <source>
        <strain evidence="2">ATCC BAA-2165 / BE74</strain>
    </source>
</reference>
<reference evidence="2" key="2">
    <citation type="submission" date="2012-08" db="EMBL/GenBank/DDBJ databases">
        <title>Whole-genome sequence of Nocardiopsis alba strain ATCC BAA-2165 associated with honeybees.</title>
        <authorList>
            <person name="Qiao J."/>
            <person name="Chen L."/>
            <person name="Li Y."/>
            <person name="Wang J."/>
            <person name="Zhang W."/>
            <person name="Chen S."/>
        </authorList>
    </citation>
    <scope>NUCLEOTIDE SEQUENCE [LARGE SCALE GENOMIC DNA]</scope>
    <source>
        <strain evidence="2">ATCC BAA-2165 / BE74</strain>
    </source>
</reference>
<accession>J7KXB5</accession>